<protein>
    <recommendedName>
        <fullName evidence="3">CID domain-containing protein</fullName>
    </recommendedName>
</protein>
<dbReference type="GO" id="GO:0031124">
    <property type="term" value="P:mRNA 3'-end processing"/>
    <property type="evidence" value="ECO:0007669"/>
    <property type="project" value="TreeGrafter"/>
</dbReference>
<dbReference type="SUPFAM" id="SSF48464">
    <property type="entry name" value="ENTH/VHS domain"/>
    <property type="match status" value="1"/>
</dbReference>
<feature type="region of interest" description="Disordered" evidence="2">
    <location>
        <begin position="115"/>
        <end position="163"/>
    </location>
</feature>
<keyword evidence="5" id="KW-1185">Reference proteome</keyword>
<dbReference type="EMBL" id="JBGBPQ010000015">
    <property type="protein sequence ID" value="KAL1510839.1"/>
    <property type="molecule type" value="Genomic_DNA"/>
</dbReference>
<gene>
    <name evidence="4" type="ORF">AB1Y20_007121</name>
</gene>
<dbReference type="InterPro" id="IPR008942">
    <property type="entry name" value="ENTH_VHS"/>
</dbReference>
<dbReference type="Proteomes" id="UP001515480">
    <property type="component" value="Unassembled WGS sequence"/>
</dbReference>
<dbReference type="GO" id="GO:0000993">
    <property type="term" value="F:RNA polymerase II complex binding"/>
    <property type="evidence" value="ECO:0007669"/>
    <property type="project" value="TreeGrafter"/>
</dbReference>
<name>A0AB34J2A5_PRYPA</name>
<evidence type="ECO:0000256" key="1">
    <source>
        <dbReference type="SAM" id="Coils"/>
    </source>
</evidence>
<dbReference type="InterPro" id="IPR006569">
    <property type="entry name" value="CID_dom"/>
</dbReference>
<evidence type="ECO:0000313" key="4">
    <source>
        <dbReference type="EMBL" id="KAL1510839.1"/>
    </source>
</evidence>
<feature type="compositionally biased region" description="Basic residues" evidence="2">
    <location>
        <begin position="144"/>
        <end position="153"/>
    </location>
</feature>
<organism evidence="4 5">
    <name type="scientific">Prymnesium parvum</name>
    <name type="common">Toxic golden alga</name>
    <dbReference type="NCBI Taxonomy" id="97485"/>
    <lineage>
        <taxon>Eukaryota</taxon>
        <taxon>Haptista</taxon>
        <taxon>Haptophyta</taxon>
        <taxon>Prymnesiophyceae</taxon>
        <taxon>Prymnesiales</taxon>
        <taxon>Prymnesiaceae</taxon>
        <taxon>Prymnesium</taxon>
    </lineage>
</organism>
<dbReference type="PANTHER" id="PTHR12460:SF0">
    <property type="entry name" value="CID DOMAIN-CONTAINING PROTEIN-RELATED"/>
    <property type="match status" value="1"/>
</dbReference>
<evidence type="ECO:0000259" key="3">
    <source>
        <dbReference type="PROSITE" id="PS51391"/>
    </source>
</evidence>
<dbReference type="Pfam" id="PF04818">
    <property type="entry name" value="CID"/>
    <property type="match status" value="1"/>
</dbReference>
<evidence type="ECO:0000256" key="2">
    <source>
        <dbReference type="SAM" id="MobiDB-lite"/>
    </source>
</evidence>
<proteinExistence type="predicted"/>
<keyword evidence="1" id="KW-0175">Coiled coil</keyword>
<dbReference type="Gene3D" id="1.25.40.90">
    <property type="match status" value="1"/>
</dbReference>
<feature type="domain" description="CID" evidence="3">
    <location>
        <begin position="169"/>
        <end position="301"/>
    </location>
</feature>
<dbReference type="PANTHER" id="PTHR12460">
    <property type="entry name" value="CYCLIN-DEPENDENT KINASE INHIBITOR-RELATED PROTEIN"/>
    <property type="match status" value="1"/>
</dbReference>
<dbReference type="CDD" id="cd16981">
    <property type="entry name" value="CID_RPRD_like"/>
    <property type="match status" value="1"/>
</dbReference>
<dbReference type="PROSITE" id="PS51391">
    <property type="entry name" value="CID"/>
    <property type="match status" value="1"/>
</dbReference>
<evidence type="ECO:0000313" key="5">
    <source>
        <dbReference type="Proteomes" id="UP001515480"/>
    </source>
</evidence>
<sequence length="437" mass="47588">MACRGHVQDDQRCRAVKEGSKGCLPIPPQSQFMRGAVPSGRPFYVRFLPPHITLSHAAVDRRLSEDGGVRLRLLLPDARPTAVRQSYVMSDTRGGGRGCSGWGAIANPSCARASVRSARPNGDGARANGGAAERSSAASAPGGGRRRRGRRSPPARTAASAGQKYNPTMAAFKASSFRSKLSALSDSAQSIQTLSHWVCYHRKACQESALIWAEEALKAPADRHLLFMYLANDIMQNSRRKTLDFVKSYAAQLMDVFPKCHAVASEKVQGKLVRMLNIWEERRVLPSDQVNELRRKISGVMEVAPVVETSFAQGAHSGALGDKSMRLQEYLSQLNEVGALEEDKVRITSAMQSESALLQQRIRQLKEELSARQQLVLLLASTCEKQDYRIGLLRAAIEELSSFLVGTQTADCVPASADGTLSPGLEQNVGSYSPSDH</sequence>
<feature type="compositionally biased region" description="Low complexity" evidence="2">
    <location>
        <begin position="118"/>
        <end position="140"/>
    </location>
</feature>
<dbReference type="SMART" id="SM00582">
    <property type="entry name" value="RPR"/>
    <property type="match status" value="1"/>
</dbReference>
<feature type="coiled-coil region" evidence="1">
    <location>
        <begin position="348"/>
        <end position="375"/>
    </location>
</feature>
<dbReference type="AlphaFoldDB" id="A0AB34J2A5"/>
<comment type="caution">
    <text evidence="4">The sequence shown here is derived from an EMBL/GenBank/DDBJ whole genome shotgun (WGS) entry which is preliminary data.</text>
</comment>
<reference evidence="4 5" key="1">
    <citation type="journal article" date="2024" name="Science">
        <title>Giant polyketide synthase enzymes in the biosynthesis of giant marine polyether toxins.</title>
        <authorList>
            <person name="Fallon T.R."/>
            <person name="Shende V.V."/>
            <person name="Wierzbicki I.H."/>
            <person name="Pendleton A.L."/>
            <person name="Watervoot N.F."/>
            <person name="Auber R.P."/>
            <person name="Gonzalez D.J."/>
            <person name="Wisecaver J.H."/>
            <person name="Moore B.S."/>
        </authorList>
    </citation>
    <scope>NUCLEOTIDE SEQUENCE [LARGE SCALE GENOMIC DNA]</scope>
    <source>
        <strain evidence="4 5">12B1</strain>
    </source>
</reference>
<accession>A0AB34J2A5</accession>